<dbReference type="AlphaFoldDB" id="A0ABD3TUB1"/>
<evidence type="ECO:0000313" key="2">
    <source>
        <dbReference type="Proteomes" id="UP001634393"/>
    </source>
</evidence>
<organism evidence="1 2">
    <name type="scientific">Penstemon smallii</name>
    <dbReference type="NCBI Taxonomy" id="265156"/>
    <lineage>
        <taxon>Eukaryota</taxon>
        <taxon>Viridiplantae</taxon>
        <taxon>Streptophyta</taxon>
        <taxon>Embryophyta</taxon>
        <taxon>Tracheophyta</taxon>
        <taxon>Spermatophyta</taxon>
        <taxon>Magnoliopsida</taxon>
        <taxon>eudicotyledons</taxon>
        <taxon>Gunneridae</taxon>
        <taxon>Pentapetalae</taxon>
        <taxon>asterids</taxon>
        <taxon>lamiids</taxon>
        <taxon>Lamiales</taxon>
        <taxon>Plantaginaceae</taxon>
        <taxon>Cheloneae</taxon>
        <taxon>Penstemon</taxon>
    </lineage>
</organism>
<dbReference type="Proteomes" id="UP001634393">
    <property type="component" value="Unassembled WGS sequence"/>
</dbReference>
<dbReference type="EMBL" id="JBJXBP010000003">
    <property type="protein sequence ID" value="KAL3840251.1"/>
    <property type="molecule type" value="Genomic_DNA"/>
</dbReference>
<reference evidence="1 2" key="1">
    <citation type="submission" date="2024-12" db="EMBL/GenBank/DDBJ databases">
        <title>The unique morphological basis and parallel evolutionary history of personate flowers in Penstemon.</title>
        <authorList>
            <person name="Depatie T.H."/>
            <person name="Wessinger C.A."/>
        </authorList>
    </citation>
    <scope>NUCLEOTIDE SEQUENCE [LARGE SCALE GENOMIC DNA]</scope>
    <source>
        <strain evidence="1">WTNN_2</strain>
        <tissue evidence="1">Leaf</tissue>
    </source>
</reference>
<evidence type="ECO:0000313" key="1">
    <source>
        <dbReference type="EMBL" id="KAL3840251.1"/>
    </source>
</evidence>
<gene>
    <name evidence="1" type="ORF">ACJIZ3_024842</name>
</gene>
<comment type="caution">
    <text evidence="1">The sequence shown here is derived from an EMBL/GenBank/DDBJ whole genome shotgun (WGS) entry which is preliminary data.</text>
</comment>
<protein>
    <submittedName>
        <fullName evidence="1">Uncharacterized protein</fullName>
    </submittedName>
</protein>
<sequence length="190" mass="21721">MIKDLFCPGAYVQKIKKNMNFSVIWSNIIAVDYLRDLSSTLEDFANHGSVQPIHSNAGLLHLIYHCRHGEEQAPDKWKASKSFETSRSKWTQYLHRLHFSCVISASDKYVRNSHSFSETTHHCTTNSVGVFFACGFTSKKYTVIYWPAQKIIIFPRGTHSNIGVGTITIRILSPVSHDKCNWIRNSVFPK</sequence>
<keyword evidence="2" id="KW-1185">Reference proteome</keyword>
<proteinExistence type="predicted"/>
<accession>A0ABD3TUB1</accession>
<name>A0ABD3TUB1_9LAMI</name>